<sequence>MKIAQWLAVGLLGVVATTALADIAIPGQPRPRPRPVPNPAPKFEIEVDVDLKEPVLSIPAGVLMPGGNRPGGIPGAAPGAAPGGIGAPPGGGALPGGPASQPPLGRPQVGQPKERVGDADPEAVHDPMAQLDDESRAAVLAAIDESLDAATMTESQTPKSARLFAGVALALAAVSAGFWVVRRNRGASTTLPAIALSMTLLGGAVVWANVPPPPNPPRVTLANSTVRVTIVPRGDTIKLSIPPAVLRDMMKNAPARLRG</sequence>
<dbReference type="InParanoid" id="A0A6C2YGN3"/>
<feature type="signal peptide" evidence="3">
    <location>
        <begin position="1"/>
        <end position="21"/>
    </location>
</feature>
<reference evidence="4" key="1">
    <citation type="submission" date="2019-04" db="EMBL/GenBank/DDBJ databases">
        <authorList>
            <consortium name="Science for Life Laboratories"/>
        </authorList>
    </citation>
    <scope>NUCLEOTIDE SEQUENCE</scope>
    <source>
        <strain evidence="4">MBLW1</strain>
    </source>
</reference>
<dbReference type="EMBL" id="LR593887">
    <property type="protein sequence ID" value="VTR96778.1"/>
    <property type="molecule type" value="Genomic_DNA"/>
</dbReference>
<evidence type="ECO:0000313" key="4">
    <source>
        <dbReference type="EMBL" id="VIP00680.1"/>
    </source>
</evidence>
<feature type="compositionally biased region" description="Gly residues" evidence="1">
    <location>
        <begin position="81"/>
        <end position="95"/>
    </location>
</feature>
<proteinExistence type="predicted"/>
<evidence type="ECO:0000256" key="1">
    <source>
        <dbReference type="SAM" id="MobiDB-lite"/>
    </source>
</evidence>
<dbReference type="EMBL" id="LR586016">
    <property type="protein sequence ID" value="VIP00680.1"/>
    <property type="molecule type" value="Genomic_DNA"/>
</dbReference>
<evidence type="ECO:0000256" key="3">
    <source>
        <dbReference type="SAM" id="SignalP"/>
    </source>
</evidence>
<evidence type="ECO:0000313" key="5">
    <source>
        <dbReference type="Proteomes" id="UP000464378"/>
    </source>
</evidence>
<keyword evidence="2" id="KW-0472">Membrane</keyword>
<name>A0A6C2YGN3_9BACT</name>
<feature type="compositionally biased region" description="Basic and acidic residues" evidence="1">
    <location>
        <begin position="112"/>
        <end position="121"/>
    </location>
</feature>
<gene>
    <name evidence="4" type="ORF">GMBLW1_32800</name>
</gene>
<feature type="region of interest" description="Disordered" evidence="1">
    <location>
        <begin position="73"/>
        <end position="121"/>
    </location>
</feature>
<feature type="transmembrane region" description="Helical" evidence="2">
    <location>
        <begin position="163"/>
        <end position="181"/>
    </location>
</feature>
<organism evidence="4">
    <name type="scientific">Tuwongella immobilis</name>
    <dbReference type="NCBI Taxonomy" id="692036"/>
    <lineage>
        <taxon>Bacteria</taxon>
        <taxon>Pseudomonadati</taxon>
        <taxon>Planctomycetota</taxon>
        <taxon>Planctomycetia</taxon>
        <taxon>Gemmatales</taxon>
        <taxon>Gemmataceae</taxon>
        <taxon>Tuwongella</taxon>
    </lineage>
</organism>
<evidence type="ECO:0000256" key="2">
    <source>
        <dbReference type="SAM" id="Phobius"/>
    </source>
</evidence>
<dbReference type="Proteomes" id="UP000464378">
    <property type="component" value="Chromosome"/>
</dbReference>
<keyword evidence="5" id="KW-1185">Reference proteome</keyword>
<dbReference type="AlphaFoldDB" id="A0A6C2YGN3"/>
<keyword evidence="2" id="KW-1133">Transmembrane helix</keyword>
<feature type="transmembrane region" description="Helical" evidence="2">
    <location>
        <begin position="193"/>
        <end position="210"/>
    </location>
</feature>
<keyword evidence="3" id="KW-0732">Signal</keyword>
<dbReference type="RefSeq" id="WP_162655876.1">
    <property type="nucleotide sequence ID" value="NZ_LR593887.1"/>
</dbReference>
<feature type="chain" id="PRO_5036172671" evidence="3">
    <location>
        <begin position="22"/>
        <end position="259"/>
    </location>
</feature>
<keyword evidence="2" id="KW-0812">Transmembrane</keyword>
<dbReference type="KEGG" id="tim:GMBLW1_32800"/>
<accession>A0A6C2YGN3</accession>
<protein>
    <submittedName>
        <fullName evidence="4">Uncharacterized protein</fullName>
    </submittedName>
</protein>